<feature type="compositionally biased region" description="Acidic residues" evidence="1">
    <location>
        <begin position="39"/>
        <end position="49"/>
    </location>
</feature>
<feature type="chain" id="PRO_5046611804" evidence="2">
    <location>
        <begin position="17"/>
        <end position="264"/>
    </location>
</feature>
<gene>
    <name evidence="3" type="ORF">PCOR1329_LOCUS79748</name>
</gene>
<evidence type="ECO:0000256" key="2">
    <source>
        <dbReference type="SAM" id="SignalP"/>
    </source>
</evidence>
<keyword evidence="4" id="KW-1185">Reference proteome</keyword>
<protein>
    <submittedName>
        <fullName evidence="3">Uncharacterized protein</fullName>
    </submittedName>
</protein>
<reference evidence="3" key="1">
    <citation type="submission" date="2023-10" db="EMBL/GenBank/DDBJ databases">
        <authorList>
            <person name="Chen Y."/>
            <person name="Shah S."/>
            <person name="Dougan E. K."/>
            <person name="Thang M."/>
            <person name="Chan C."/>
        </authorList>
    </citation>
    <scope>NUCLEOTIDE SEQUENCE [LARGE SCALE GENOMIC DNA]</scope>
</reference>
<name>A0ABN9XTQ4_9DINO</name>
<feature type="compositionally biased region" description="Pro residues" evidence="1">
    <location>
        <begin position="222"/>
        <end position="231"/>
    </location>
</feature>
<dbReference type="Proteomes" id="UP001189429">
    <property type="component" value="Unassembled WGS sequence"/>
</dbReference>
<feature type="compositionally biased region" description="Low complexity" evidence="1">
    <location>
        <begin position="56"/>
        <end position="68"/>
    </location>
</feature>
<dbReference type="EMBL" id="CAUYUJ010021226">
    <property type="protein sequence ID" value="CAK0903418.1"/>
    <property type="molecule type" value="Genomic_DNA"/>
</dbReference>
<evidence type="ECO:0000313" key="4">
    <source>
        <dbReference type="Proteomes" id="UP001189429"/>
    </source>
</evidence>
<evidence type="ECO:0000256" key="1">
    <source>
        <dbReference type="SAM" id="MobiDB-lite"/>
    </source>
</evidence>
<feature type="region of interest" description="Disordered" evidence="1">
    <location>
        <begin position="16"/>
        <end position="68"/>
    </location>
</feature>
<feature type="signal peptide" evidence="2">
    <location>
        <begin position="1"/>
        <end position="16"/>
    </location>
</feature>
<feature type="region of interest" description="Disordered" evidence="1">
    <location>
        <begin position="212"/>
        <end position="240"/>
    </location>
</feature>
<sequence>MLMLFFLHLDQPPCEALGAHVPPQGSRAEMLGRRRPSEKEEEEEEEDGGGEPAPPLAAEGDGAARTAADGPALATAATDGPGYAALWLRTGGRQSRAALAAVVSEDSVAGQQGVWVAVPAGVPGGALVAVDRWEVRSDAPGDRAVPDDEAAPLPVADVFVPVDVLLRLSLGQVDWERPEAHPDGAWVFAEADPARMPFWEDLLIHHGLLDPWEDEGQASGEPPEPVPPAPADPAGGGRVPVQVCSPAPHVLSRLRRLAWSCTVQ</sequence>
<organism evidence="3 4">
    <name type="scientific">Prorocentrum cordatum</name>
    <dbReference type="NCBI Taxonomy" id="2364126"/>
    <lineage>
        <taxon>Eukaryota</taxon>
        <taxon>Sar</taxon>
        <taxon>Alveolata</taxon>
        <taxon>Dinophyceae</taxon>
        <taxon>Prorocentrales</taxon>
        <taxon>Prorocentraceae</taxon>
        <taxon>Prorocentrum</taxon>
    </lineage>
</organism>
<proteinExistence type="predicted"/>
<keyword evidence="2" id="KW-0732">Signal</keyword>
<comment type="caution">
    <text evidence="3">The sequence shown here is derived from an EMBL/GenBank/DDBJ whole genome shotgun (WGS) entry which is preliminary data.</text>
</comment>
<accession>A0ABN9XTQ4</accession>
<evidence type="ECO:0000313" key="3">
    <source>
        <dbReference type="EMBL" id="CAK0903418.1"/>
    </source>
</evidence>